<protein>
    <recommendedName>
        <fullName evidence="1">CRAL-TRIO domain-containing protein</fullName>
    </recommendedName>
</protein>
<sequence length="286" mass="32823">MGKADLDPLTRYGQTFVEETPALVKAKLSELNDALAKETGKDVKFYNDARDKCPDEVNDTFKLKFLRCEVFRVNDAVKRIIKYWKNRVEIFEEKAFMPLTLDKALKGDEKSLEISVLRDTHCKDDGGRAILFFDPGRLPKNRDEYDKKSMVRSFWYTLHSVLEDGEVQRKGCVIIGHPKHAPSKPDFELEKMQVGALRGSIPIRIGAIHICHPPWFFELVWPVFKLMIGSVLRKRVNIHSGKDEKILGNLESKFGIPKEKIPTDMSGGLLQLDHMAWLEERRKAGL</sequence>
<name>A0AAD3D7R6_9STRA</name>
<dbReference type="EMBL" id="BLLK01000061">
    <property type="protein sequence ID" value="GFH58251.1"/>
    <property type="molecule type" value="Genomic_DNA"/>
</dbReference>
<dbReference type="PANTHER" id="PTHR10174">
    <property type="entry name" value="ALPHA-TOCOPHEROL TRANSFER PROTEIN-RELATED"/>
    <property type="match status" value="1"/>
</dbReference>
<organism evidence="2 3">
    <name type="scientific">Chaetoceros tenuissimus</name>
    <dbReference type="NCBI Taxonomy" id="426638"/>
    <lineage>
        <taxon>Eukaryota</taxon>
        <taxon>Sar</taxon>
        <taxon>Stramenopiles</taxon>
        <taxon>Ochrophyta</taxon>
        <taxon>Bacillariophyta</taxon>
        <taxon>Coscinodiscophyceae</taxon>
        <taxon>Chaetocerotophycidae</taxon>
        <taxon>Chaetocerotales</taxon>
        <taxon>Chaetocerotaceae</taxon>
        <taxon>Chaetoceros</taxon>
    </lineage>
</organism>
<dbReference type="AlphaFoldDB" id="A0AAD3D7R6"/>
<reference evidence="2 3" key="1">
    <citation type="journal article" date="2021" name="Sci. Rep.">
        <title>The genome of the diatom Chaetoceros tenuissimus carries an ancient integrated fragment of an extant virus.</title>
        <authorList>
            <person name="Hongo Y."/>
            <person name="Kimura K."/>
            <person name="Takaki Y."/>
            <person name="Yoshida Y."/>
            <person name="Baba S."/>
            <person name="Kobayashi G."/>
            <person name="Nagasaki K."/>
            <person name="Hano T."/>
            <person name="Tomaru Y."/>
        </authorList>
    </citation>
    <scope>NUCLEOTIDE SEQUENCE [LARGE SCALE GENOMIC DNA]</scope>
    <source>
        <strain evidence="2 3">NIES-3715</strain>
    </source>
</reference>
<dbReference type="Pfam" id="PF00650">
    <property type="entry name" value="CRAL_TRIO"/>
    <property type="match status" value="1"/>
</dbReference>
<feature type="domain" description="CRAL-TRIO" evidence="1">
    <location>
        <begin position="104"/>
        <end position="273"/>
    </location>
</feature>
<dbReference type="CDD" id="cd00170">
    <property type="entry name" value="SEC14"/>
    <property type="match status" value="1"/>
</dbReference>
<dbReference type="Proteomes" id="UP001054902">
    <property type="component" value="Unassembled WGS sequence"/>
</dbReference>
<proteinExistence type="predicted"/>
<dbReference type="PROSITE" id="PS50191">
    <property type="entry name" value="CRAL_TRIO"/>
    <property type="match status" value="1"/>
</dbReference>
<dbReference type="PRINTS" id="PR00180">
    <property type="entry name" value="CRETINALDHBP"/>
</dbReference>
<dbReference type="InterPro" id="IPR036273">
    <property type="entry name" value="CRAL/TRIO_N_dom_sf"/>
</dbReference>
<dbReference type="SUPFAM" id="SSF46938">
    <property type="entry name" value="CRAL/TRIO N-terminal domain"/>
    <property type="match status" value="1"/>
</dbReference>
<keyword evidence="3" id="KW-1185">Reference proteome</keyword>
<dbReference type="InterPro" id="IPR036865">
    <property type="entry name" value="CRAL-TRIO_dom_sf"/>
</dbReference>
<evidence type="ECO:0000313" key="3">
    <source>
        <dbReference type="Proteomes" id="UP001054902"/>
    </source>
</evidence>
<dbReference type="GO" id="GO:1902936">
    <property type="term" value="F:phosphatidylinositol bisphosphate binding"/>
    <property type="evidence" value="ECO:0007669"/>
    <property type="project" value="TreeGrafter"/>
</dbReference>
<dbReference type="SUPFAM" id="SSF52087">
    <property type="entry name" value="CRAL/TRIO domain"/>
    <property type="match status" value="1"/>
</dbReference>
<gene>
    <name evidence="2" type="ORF">CTEN210_14727</name>
</gene>
<evidence type="ECO:0000313" key="2">
    <source>
        <dbReference type="EMBL" id="GFH58251.1"/>
    </source>
</evidence>
<dbReference type="InterPro" id="IPR001251">
    <property type="entry name" value="CRAL-TRIO_dom"/>
</dbReference>
<accession>A0AAD3D7R6</accession>
<dbReference type="Gene3D" id="3.40.525.10">
    <property type="entry name" value="CRAL-TRIO lipid binding domain"/>
    <property type="match status" value="1"/>
</dbReference>
<evidence type="ECO:0000259" key="1">
    <source>
        <dbReference type="PROSITE" id="PS50191"/>
    </source>
</evidence>
<comment type="caution">
    <text evidence="2">The sequence shown here is derived from an EMBL/GenBank/DDBJ whole genome shotgun (WGS) entry which is preliminary data.</text>
</comment>
<dbReference type="PANTHER" id="PTHR10174:SF208">
    <property type="entry name" value="CRAL-TRIO DOMAIN-CONTAINING PROTEIN DDB_G0278031"/>
    <property type="match status" value="1"/>
</dbReference>
<dbReference type="GO" id="GO:0016020">
    <property type="term" value="C:membrane"/>
    <property type="evidence" value="ECO:0007669"/>
    <property type="project" value="TreeGrafter"/>
</dbReference>